<name>A0A9N9X410_PHACE</name>
<organism evidence="1 2">
    <name type="scientific">Phaedon cochleariae</name>
    <name type="common">Mustard beetle</name>
    <dbReference type="NCBI Taxonomy" id="80249"/>
    <lineage>
        <taxon>Eukaryota</taxon>
        <taxon>Metazoa</taxon>
        <taxon>Ecdysozoa</taxon>
        <taxon>Arthropoda</taxon>
        <taxon>Hexapoda</taxon>
        <taxon>Insecta</taxon>
        <taxon>Pterygota</taxon>
        <taxon>Neoptera</taxon>
        <taxon>Endopterygota</taxon>
        <taxon>Coleoptera</taxon>
        <taxon>Polyphaga</taxon>
        <taxon>Cucujiformia</taxon>
        <taxon>Chrysomeloidea</taxon>
        <taxon>Chrysomelidae</taxon>
        <taxon>Chrysomelinae</taxon>
        <taxon>Chrysomelini</taxon>
        <taxon>Phaedon</taxon>
    </lineage>
</organism>
<reference evidence="1" key="2">
    <citation type="submission" date="2022-10" db="EMBL/GenBank/DDBJ databases">
        <authorList>
            <consortium name="ENA_rothamsted_submissions"/>
            <consortium name="culmorum"/>
            <person name="King R."/>
        </authorList>
    </citation>
    <scope>NUCLEOTIDE SEQUENCE</scope>
</reference>
<dbReference type="Proteomes" id="UP001153737">
    <property type="component" value="Chromosome 5"/>
</dbReference>
<keyword evidence="2" id="KW-1185">Reference proteome</keyword>
<evidence type="ECO:0000313" key="1">
    <source>
        <dbReference type="EMBL" id="CAG9821634.1"/>
    </source>
</evidence>
<gene>
    <name evidence="1" type="ORF">PHAECO_LOCUS9341</name>
</gene>
<accession>A0A9N9X410</accession>
<evidence type="ECO:0000313" key="2">
    <source>
        <dbReference type="Proteomes" id="UP001153737"/>
    </source>
</evidence>
<sequence length="120" mass="13645">MEHHRLKLQLLHEKVILLYLKDPVALAKALATQAVNFSAVDEGSAITPPKNFLSKLPLPVLVYSLTFIDMPELLTYMRQNYIRWKELDEQGHTTLADIQKLQSTVLMSPMFPPKPSSKSD</sequence>
<proteinExistence type="predicted"/>
<protein>
    <submittedName>
        <fullName evidence="1">Uncharacterized protein</fullName>
    </submittedName>
</protein>
<reference evidence="1" key="1">
    <citation type="submission" date="2022-01" db="EMBL/GenBank/DDBJ databases">
        <authorList>
            <person name="King R."/>
        </authorList>
    </citation>
    <scope>NUCLEOTIDE SEQUENCE</scope>
</reference>
<dbReference type="EMBL" id="OU896711">
    <property type="protein sequence ID" value="CAG9821634.1"/>
    <property type="molecule type" value="Genomic_DNA"/>
</dbReference>
<dbReference type="OrthoDB" id="189220at2759"/>
<dbReference type="AlphaFoldDB" id="A0A9N9X410"/>